<dbReference type="EMBL" id="MT142556">
    <property type="protein sequence ID" value="QJA85128.1"/>
    <property type="molecule type" value="Genomic_DNA"/>
</dbReference>
<sequence>MKRVFFLIMAVLMVLPALAYGQGTNINSRPTADWWTGNGRDVAWSWAKAIDRQIANSNQVGTGSIFYVDADVTNEGDGSSWSNAHDTIEECIALCTANNGDIIYVAPGSSYALSGADAVDLDVAGVRVIGIGNGADMPKFTYATTTGELVFGAASVWLENFRFVAGVSSVTHAIDVEAAADDCAIVACVFTEPTTSSWEFARAITLASGADRTLIAYNTAYSADAVGATNWLDMDAGVNNGTMIVGNYVYGEFAEGAIHSDQVDLETMLAGNYVTNLTAGQHAIEFSAAATGVWSDNRLYSNAFATMYDPGSLKDGGGNWGVSLIDNRALQIPGNNEAVNKTVSKLATGTDDDLFDVDGGPIVIKAFWGLVTTSIGATTTTCEIVFDADSGWTDYDFSTDVTITSDAAGTRYTFTNVAEGVLTPMEGADGGASNLMSGGGWLCGEGMIEQNLSTTDNDGAITWYMTYFTLDEDTVVTAQ</sequence>
<proteinExistence type="predicted"/>
<dbReference type="SUPFAM" id="SSF51126">
    <property type="entry name" value="Pectin lyase-like"/>
    <property type="match status" value="1"/>
</dbReference>
<dbReference type="InterPro" id="IPR011050">
    <property type="entry name" value="Pectin_lyase_fold/virulence"/>
</dbReference>
<gene>
    <name evidence="1" type="ORF">MM415B02272_0001</name>
</gene>
<dbReference type="AlphaFoldDB" id="A0A6M3KV03"/>
<name>A0A6M3KV03_9ZZZZ</name>
<accession>A0A6M3KV03</accession>
<reference evidence="1" key="1">
    <citation type="submission" date="2020-03" db="EMBL/GenBank/DDBJ databases">
        <title>The deep terrestrial virosphere.</title>
        <authorList>
            <person name="Holmfeldt K."/>
            <person name="Nilsson E."/>
            <person name="Simone D."/>
            <person name="Lopez-Fernandez M."/>
            <person name="Wu X."/>
            <person name="de Brujin I."/>
            <person name="Lundin D."/>
            <person name="Andersson A."/>
            <person name="Bertilsson S."/>
            <person name="Dopson M."/>
        </authorList>
    </citation>
    <scope>NUCLEOTIDE SEQUENCE</scope>
    <source>
        <strain evidence="1">MM415B02272</strain>
    </source>
</reference>
<evidence type="ECO:0000313" key="1">
    <source>
        <dbReference type="EMBL" id="QJA85128.1"/>
    </source>
</evidence>
<protein>
    <submittedName>
        <fullName evidence="1">Uncharacterized protein</fullName>
    </submittedName>
</protein>
<organism evidence="1">
    <name type="scientific">viral metagenome</name>
    <dbReference type="NCBI Taxonomy" id="1070528"/>
    <lineage>
        <taxon>unclassified sequences</taxon>
        <taxon>metagenomes</taxon>
        <taxon>organismal metagenomes</taxon>
    </lineage>
</organism>